<evidence type="ECO:0000313" key="2">
    <source>
        <dbReference type="EMBL" id="KAF9332246.1"/>
    </source>
</evidence>
<dbReference type="Proteomes" id="UP000696485">
    <property type="component" value="Unassembled WGS sequence"/>
</dbReference>
<proteinExistence type="predicted"/>
<comment type="caution">
    <text evidence="2">The sequence shown here is derived from an EMBL/GenBank/DDBJ whole genome shotgun (WGS) entry which is preliminary data.</text>
</comment>
<feature type="region of interest" description="Disordered" evidence="1">
    <location>
        <begin position="372"/>
        <end position="405"/>
    </location>
</feature>
<sequence length="896" mass="101566">MDPVPHIQPPQRIHNKDYVARLIKDPKIIQELRLIARKLVQKQRNTEDSAPTLFVILPTLLTHIHSSSSSSPSSSKEADPTGLIAHEYRLYFLCDYGDNVDTPLQLHLCDHIGNNHHNHHQHPASGTVTASGYVLRDLEEFLSVFQIPMLSLLRALLDNRQESTAVPGTVASDPTLYDRCQVAIQLLASYSVDELKDIRNRPLEADTTDYDSYPPVRSSDFAHLAPHGDPHMEDSEHDGPQAQFPIALGGLYQVSSSTGSILWVCPSHNEIICKSAAEHELHKFVELHQGDCLPTERAVEILFTKRENAQHFYDLLCKYQCVLKLKILLGWPHLDEEDLWRLYYVVHRTKIRDLTVDCCNGEDMEEVSFMSKPMIPTEEATEQKRQQRQREQEQRRQLAMDTTGSSSGLNFKPLLGMIFRQGLVSLTVENFLGYIPQLHFEQPLVTPNSNISDNTYIPFSMTEFHKPSDVVRIPYTNHLKKCALRHWTQKPNLASVCILVQTSPNLTELEMECDSIETTFAHLYQATNAFRAVTFLRLSENPRESAEITLGRSGDHHDHDSRPTFKRIQRTTSRVPSETIQSICGLETLVVTQCLELWDKPEVVHNIVHNNAKTLCNVELSCRTDKLVDMWHLLARNSEGKFRIRLNDTVCSLMSWDRHQPRYTALVVHSYKEEMGHRWLFQNLRGIAATLCVSPRFVDLGRLQLMCEHLVRDGLPAGGFDNLVVFLTPKTVEAVEFVQAWRSVVGSLQELRHFTMRVYASTFKGGAWLLKLWNAVTGMGLEPEYGQWIEQTTAEQSHPFSKSVQVPDNGTVVPQMSHFQPMGAVNPSLESAERPSRRRKGRLSLSSENIHETNATGKAPMHLTTNGSVVSTSSFAPSAATLSKTLIVYVLRHEIS</sequence>
<dbReference type="EMBL" id="JAAAUY010000272">
    <property type="protein sequence ID" value="KAF9332246.1"/>
    <property type="molecule type" value="Genomic_DNA"/>
</dbReference>
<keyword evidence="3" id="KW-1185">Reference proteome</keyword>
<feature type="region of interest" description="Disordered" evidence="1">
    <location>
        <begin position="821"/>
        <end position="863"/>
    </location>
</feature>
<evidence type="ECO:0000313" key="3">
    <source>
        <dbReference type="Proteomes" id="UP000696485"/>
    </source>
</evidence>
<organism evidence="2 3">
    <name type="scientific">Podila minutissima</name>
    <dbReference type="NCBI Taxonomy" id="64525"/>
    <lineage>
        <taxon>Eukaryota</taxon>
        <taxon>Fungi</taxon>
        <taxon>Fungi incertae sedis</taxon>
        <taxon>Mucoromycota</taxon>
        <taxon>Mortierellomycotina</taxon>
        <taxon>Mortierellomycetes</taxon>
        <taxon>Mortierellales</taxon>
        <taxon>Mortierellaceae</taxon>
        <taxon>Podila</taxon>
    </lineage>
</organism>
<name>A0A9P5VM36_9FUNG</name>
<evidence type="ECO:0000256" key="1">
    <source>
        <dbReference type="SAM" id="MobiDB-lite"/>
    </source>
</evidence>
<reference evidence="2" key="1">
    <citation type="journal article" date="2020" name="Fungal Divers.">
        <title>Resolving the Mortierellaceae phylogeny through synthesis of multi-gene phylogenetics and phylogenomics.</title>
        <authorList>
            <person name="Vandepol N."/>
            <person name="Liber J."/>
            <person name="Desiro A."/>
            <person name="Na H."/>
            <person name="Kennedy M."/>
            <person name="Barry K."/>
            <person name="Grigoriev I.V."/>
            <person name="Miller A.N."/>
            <person name="O'Donnell K."/>
            <person name="Stajich J.E."/>
            <person name="Bonito G."/>
        </authorList>
    </citation>
    <scope>NUCLEOTIDE SEQUENCE</scope>
    <source>
        <strain evidence="2">NVP1</strain>
    </source>
</reference>
<dbReference type="AlphaFoldDB" id="A0A9P5VM36"/>
<gene>
    <name evidence="2" type="ORF">BG006_004900</name>
</gene>
<feature type="compositionally biased region" description="Basic and acidic residues" evidence="1">
    <location>
        <begin position="381"/>
        <end position="398"/>
    </location>
</feature>
<protein>
    <submittedName>
        <fullName evidence="2">Uncharacterized protein</fullName>
    </submittedName>
</protein>
<accession>A0A9P5VM36</accession>